<evidence type="ECO:0008006" key="4">
    <source>
        <dbReference type="Google" id="ProtNLM"/>
    </source>
</evidence>
<dbReference type="EMBL" id="JAEFBK010000004">
    <property type="protein sequence ID" value="KAG7616481.1"/>
    <property type="molecule type" value="Genomic_DNA"/>
</dbReference>
<accession>A0A8T2EA22</accession>
<protein>
    <recommendedName>
        <fullName evidence="4">Transmembrane protein</fullName>
    </recommendedName>
</protein>
<keyword evidence="3" id="KW-1185">Reference proteome</keyword>
<dbReference type="PANTHER" id="PTHR36063">
    <property type="entry name" value="ARABIDOPSIS THALIANA GENOMIC DNA, CHROMOSOME 5, P1 CLONE:MOK16"/>
    <property type="match status" value="1"/>
</dbReference>
<dbReference type="Proteomes" id="UP000694240">
    <property type="component" value="Chromosome 4"/>
</dbReference>
<evidence type="ECO:0000313" key="3">
    <source>
        <dbReference type="Proteomes" id="UP000694240"/>
    </source>
</evidence>
<evidence type="ECO:0000313" key="2">
    <source>
        <dbReference type="EMBL" id="KAG7616481.1"/>
    </source>
</evidence>
<dbReference type="AlphaFoldDB" id="A0A8T2EA22"/>
<keyword evidence="1" id="KW-0472">Membrane</keyword>
<keyword evidence="1" id="KW-1133">Transmembrane helix</keyword>
<evidence type="ECO:0000256" key="1">
    <source>
        <dbReference type="SAM" id="Phobius"/>
    </source>
</evidence>
<proteinExistence type="predicted"/>
<reference evidence="2 3" key="1">
    <citation type="submission" date="2020-12" db="EMBL/GenBank/DDBJ databases">
        <title>Concerted genomic and epigenomic changes stabilize Arabidopsis allopolyploids.</title>
        <authorList>
            <person name="Chen Z."/>
        </authorList>
    </citation>
    <scope>NUCLEOTIDE SEQUENCE [LARGE SCALE GENOMIC DNA]</scope>
    <source>
        <strain evidence="2">Allo738</strain>
        <tissue evidence="2">Leaf</tissue>
    </source>
</reference>
<organism evidence="2 3">
    <name type="scientific">Arabidopsis thaliana x Arabidopsis arenosa</name>
    <dbReference type="NCBI Taxonomy" id="1240361"/>
    <lineage>
        <taxon>Eukaryota</taxon>
        <taxon>Viridiplantae</taxon>
        <taxon>Streptophyta</taxon>
        <taxon>Embryophyta</taxon>
        <taxon>Tracheophyta</taxon>
        <taxon>Spermatophyta</taxon>
        <taxon>Magnoliopsida</taxon>
        <taxon>eudicotyledons</taxon>
        <taxon>Gunneridae</taxon>
        <taxon>Pentapetalae</taxon>
        <taxon>rosids</taxon>
        <taxon>malvids</taxon>
        <taxon>Brassicales</taxon>
        <taxon>Brassicaceae</taxon>
        <taxon>Camelineae</taxon>
        <taxon>Arabidopsis</taxon>
    </lineage>
</organism>
<keyword evidence="1" id="KW-0812">Transmembrane</keyword>
<sequence>MANDMRFIQTWGEVTPSLSHRIQQRRLSRSISQPKLETIFEEGCDSFAVNAPKRIVIFLPLLLSMILYFVLLLPSNQSRECFFPPYECLGALLLPLVECSNLPSAIWRSSQFCLEKYLRGPILVDVLSSTIIGVKTQMRINNFEKCTQFKSNLGLSSKSLWA</sequence>
<comment type="caution">
    <text evidence="2">The sequence shown here is derived from an EMBL/GenBank/DDBJ whole genome shotgun (WGS) entry which is preliminary data.</text>
</comment>
<gene>
    <name evidence="2" type="ORF">ISN45_At04g019480</name>
</gene>
<dbReference type="PANTHER" id="PTHR36063:SF6">
    <property type="entry name" value="GENOME ASSEMBLY, CHROMOSOME: A03"/>
    <property type="match status" value="1"/>
</dbReference>
<name>A0A8T2EA22_9BRAS</name>
<feature type="transmembrane region" description="Helical" evidence="1">
    <location>
        <begin position="55"/>
        <end position="73"/>
    </location>
</feature>